<dbReference type="EMBL" id="CP038228">
    <property type="protein sequence ID" value="QDI03226.1"/>
    <property type="molecule type" value="Genomic_DNA"/>
</dbReference>
<dbReference type="Proteomes" id="UP000319349">
    <property type="component" value="Chromosome"/>
</dbReference>
<organism evidence="1 2">
    <name type="scientific">Xanthomonas cerealis pv. cerealis</name>
    <dbReference type="NCBI Taxonomy" id="152263"/>
    <lineage>
        <taxon>Bacteria</taxon>
        <taxon>Pseudomonadati</taxon>
        <taxon>Pseudomonadota</taxon>
        <taxon>Gammaproteobacteria</taxon>
        <taxon>Lysobacterales</taxon>
        <taxon>Lysobacteraceae</taxon>
        <taxon>Xanthomonas</taxon>
        <taxon>Xanthomonas translucens group</taxon>
        <taxon>Xanthomonas cerealis</taxon>
    </lineage>
</organism>
<dbReference type="RefSeq" id="WP_142742015.1">
    <property type="nucleotide sequence ID" value="NZ_CP038228.1"/>
</dbReference>
<sequence>MDTSRSLYQFLEAASDCAKGAIQSNASAVRRCAELDAFIEKSAAARLQVPTATLLRLSARGMFCASINTALIGYRAAIFPTLRACLEAACYAQVIEQKPELGDVWAKRHRDQDARKRCRAEFGDAVKKTCKRFGKLMPENAGLITDMYDSMIDDGAHPNVRSIIPSIKMEETNTHFEVGLGLVLPSRVETSLFCCFEIGLFTSWLMTDLDEIDENFWIEAANLNDMKNEWEKEILGGRAG</sequence>
<keyword evidence="2" id="KW-1185">Reference proteome</keyword>
<evidence type="ECO:0000313" key="1">
    <source>
        <dbReference type="EMBL" id="QDI03226.1"/>
    </source>
</evidence>
<proteinExistence type="predicted"/>
<evidence type="ECO:0000313" key="2">
    <source>
        <dbReference type="Proteomes" id="UP000319349"/>
    </source>
</evidence>
<gene>
    <name evidence="1" type="ORF">E4A48_05505</name>
</gene>
<name>A0A514EB33_9XANT</name>
<dbReference type="AlphaFoldDB" id="A0A514EB33"/>
<accession>A0A514EB33</accession>
<reference evidence="1 2" key="1">
    <citation type="submission" date="2019-03" db="EMBL/GenBank/DDBJ databases">
        <title>Tal1 in Xanthomonas translucens pv. cerealis Contributes to Virulence in Bacterial Leaf Streak of Wheat.</title>
        <authorList>
            <person name="Shah S.M.A."/>
            <person name="Haq F."/>
            <person name="Ma W."/>
            <person name="Xu X."/>
            <person name="Wang S."/>
            <person name="Xu Z."/>
            <person name="Zou L."/>
            <person name="Zhu B."/>
            <person name="Chen G."/>
        </authorList>
    </citation>
    <scope>NUCLEOTIDE SEQUENCE [LARGE SCALE GENOMIC DNA]</scope>
    <source>
        <strain evidence="1 2">01</strain>
    </source>
</reference>
<protein>
    <submittedName>
        <fullName evidence="1">Uncharacterized protein</fullName>
    </submittedName>
</protein>